<evidence type="ECO:0000256" key="1">
    <source>
        <dbReference type="ARBA" id="ARBA00022593"/>
    </source>
</evidence>
<protein>
    <submittedName>
        <fullName evidence="5">Peroxisomal biogenesis factor 11</fullName>
    </submittedName>
</protein>
<evidence type="ECO:0000256" key="2">
    <source>
        <dbReference type="ARBA" id="ARBA00023136"/>
    </source>
</evidence>
<gene>
    <name evidence="5" type="ORF">CANTADRAFT_44338</name>
</gene>
<keyword evidence="3" id="KW-0576">Peroxisome</keyword>
<dbReference type="GO" id="GO:0001579">
    <property type="term" value="P:medium-chain fatty acid transport"/>
    <property type="evidence" value="ECO:0007669"/>
    <property type="project" value="EnsemblFungi"/>
</dbReference>
<dbReference type="PANTHER" id="PTHR12652:SF50">
    <property type="entry name" value="PEROXIN 11"/>
    <property type="match status" value="1"/>
</dbReference>
<accession>A0A1E4SR27</accession>
<organism evidence="5 6">
    <name type="scientific">Suhomyces tanzawaensis NRRL Y-17324</name>
    <dbReference type="NCBI Taxonomy" id="984487"/>
    <lineage>
        <taxon>Eukaryota</taxon>
        <taxon>Fungi</taxon>
        <taxon>Dikarya</taxon>
        <taxon>Ascomycota</taxon>
        <taxon>Saccharomycotina</taxon>
        <taxon>Pichiomycetes</taxon>
        <taxon>Debaryomycetaceae</taxon>
        <taxon>Suhomyces</taxon>
    </lineage>
</organism>
<keyword evidence="2" id="KW-0472">Membrane</keyword>
<comment type="subcellular location">
    <subcellularLocation>
        <location evidence="4">Peroxisome membrane</location>
    </subcellularLocation>
</comment>
<dbReference type="AlphaFoldDB" id="A0A1E4SR27"/>
<proteinExistence type="predicted"/>
<keyword evidence="1" id="KW-0962">Peroxisome biogenesis</keyword>
<evidence type="ECO:0000256" key="4">
    <source>
        <dbReference type="ARBA" id="ARBA00046271"/>
    </source>
</evidence>
<evidence type="ECO:0000313" key="6">
    <source>
        <dbReference type="Proteomes" id="UP000094285"/>
    </source>
</evidence>
<name>A0A1E4SR27_9ASCO</name>
<evidence type="ECO:0000313" key="5">
    <source>
        <dbReference type="EMBL" id="ODV81959.1"/>
    </source>
</evidence>
<dbReference type="GO" id="GO:0005778">
    <property type="term" value="C:peroxisomal membrane"/>
    <property type="evidence" value="ECO:0007669"/>
    <property type="project" value="UniProtKB-SubCell"/>
</dbReference>
<dbReference type="RefSeq" id="XP_020067081.1">
    <property type="nucleotide sequence ID" value="XM_020209095.1"/>
</dbReference>
<dbReference type="STRING" id="984487.A0A1E4SR27"/>
<dbReference type="GeneID" id="30983231"/>
<dbReference type="InterPro" id="IPR008733">
    <property type="entry name" value="PEX11"/>
</dbReference>
<reference evidence="6" key="1">
    <citation type="submission" date="2016-05" db="EMBL/GenBank/DDBJ databases">
        <title>Comparative genomics of biotechnologically important yeasts.</title>
        <authorList>
            <consortium name="DOE Joint Genome Institute"/>
            <person name="Riley R."/>
            <person name="Haridas S."/>
            <person name="Wolfe K.H."/>
            <person name="Lopes M.R."/>
            <person name="Hittinger C.T."/>
            <person name="Goker M."/>
            <person name="Salamov A."/>
            <person name="Wisecaver J."/>
            <person name="Long T.M."/>
            <person name="Aerts A.L."/>
            <person name="Barry K."/>
            <person name="Choi C."/>
            <person name="Clum A."/>
            <person name="Coughlan A.Y."/>
            <person name="Deshpande S."/>
            <person name="Douglass A.P."/>
            <person name="Hanson S.J."/>
            <person name="Klenk H.-P."/>
            <person name="Labutti K."/>
            <person name="Lapidus A."/>
            <person name="Lindquist E."/>
            <person name="Lipzen A."/>
            <person name="Meier-Kolthoff J.P."/>
            <person name="Ohm R.A."/>
            <person name="Otillar R.P."/>
            <person name="Pangilinan J."/>
            <person name="Peng Y."/>
            <person name="Rokas A."/>
            <person name="Rosa C.A."/>
            <person name="Scheuner C."/>
            <person name="Sibirny A.A."/>
            <person name="Slot J.C."/>
            <person name="Stielow J.B."/>
            <person name="Sun H."/>
            <person name="Kurtzman C.P."/>
            <person name="Blackwell M."/>
            <person name="Grigoriev I.V."/>
            <person name="Jeffries T.W."/>
        </authorList>
    </citation>
    <scope>NUCLEOTIDE SEQUENCE [LARGE SCALE GENOMIC DNA]</scope>
    <source>
        <strain evidence="6">NRRL Y-17324</strain>
    </source>
</reference>
<dbReference type="Proteomes" id="UP000094285">
    <property type="component" value="Unassembled WGS sequence"/>
</dbReference>
<sequence>MVADAVIYHPTFAKLIKFLDSTPKREKAFRLVAYLSRFLGYYLARKGYPAEWVRLFKDLKSNVTFIRKGMRFLKPLNHLQTAAQTYDNKLLDPVLRSTTVLRNLSYAAYLGLDSITFFKLLGIVDKKRFPTVSTWGSRFWLLGLIAGLINSVHTISTLNKYKSEQEKPEQKEAVDKKIYKAKRKWVWDLLDAFVALNSLDYLHFSEGDVGLAGTVTSLMGLSDLWAAT</sequence>
<dbReference type="PANTHER" id="PTHR12652">
    <property type="entry name" value="PEROXISOMAL BIOGENESIS FACTOR 11"/>
    <property type="match status" value="1"/>
</dbReference>
<keyword evidence="6" id="KW-1185">Reference proteome</keyword>
<dbReference type="OrthoDB" id="411017at2759"/>
<dbReference type="GO" id="GO:0005783">
    <property type="term" value="C:endoplasmic reticulum"/>
    <property type="evidence" value="ECO:0007669"/>
    <property type="project" value="EnsemblFungi"/>
</dbReference>
<dbReference type="EMBL" id="KV453909">
    <property type="protein sequence ID" value="ODV81959.1"/>
    <property type="molecule type" value="Genomic_DNA"/>
</dbReference>
<dbReference type="GO" id="GO:0044375">
    <property type="term" value="P:regulation of peroxisome size"/>
    <property type="evidence" value="ECO:0007669"/>
    <property type="project" value="EnsemblFungi"/>
</dbReference>
<dbReference type="GO" id="GO:1990429">
    <property type="term" value="C:peroxisomal importomer complex"/>
    <property type="evidence" value="ECO:0007669"/>
    <property type="project" value="EnsemblFungi"/>
</dbReference>
<dbReference type="Pfam" id="PF05648">
    <property type="entry name" value="PEX11"/>
    <property type="match status" value="1"/>
</dbReference>
<evidence type="ECO:0000256" key="3">
    <source>
        <dbReference type="ARBA" id="ARBA00023140"/>
    </source>
</evidence>
<dbReference type="GO" id="GO:0016559">
    <property type="term" value="P:peroxisome fission"/>
    <property type="evidence" value="ECO:0007669"/>
    <property type="project" value="EnsemblFungi"/>
</dbReference>